<keyword evidence="3" id="KW-1185">Reference proteome</keyword>
<feature type="compositionally biased region" description="Polar residues" evidence="1">
    <location>
        <begin position="85"/>
        <end position="100"/>
    </location>
</feature>
<dbReference type="OrthoDB" id="10478685at2759"/>
<protein>
    <submittedName>
        <fullName evidence="2">Uncharacterized protein</fullName>
    </submittedName>
</protein>
<dbReference type="InParanoid" id="W3WLY0"/>
<reference evidence="3" key="1">
    <citation type="journal article" date="2015" name="BMC Genomics">
        <title>Genomic and transcriptomic analysis of the endophytic fungus Pestalotiopsis fici reveals its lifestyle and high potential for synthesis of natural products.</title>
        <authorList>
            <person name="Wang X."/>
            <person name="Zhang X."/>
            <person name="Liu L."/>
            <person name="Xiang M."/>
            <person name="Wang W."/>
            <person name="Sun X."/>
            <person name="Che Y."/>
            <person name="Guo L."/>
            <person name="Liu G."/>
            <person name="Guo L."/>
            <person name="Wang C."/>
            <person name="Yin W.B."/>
            <person name="Stadler M."/>
            <person name="Zhang X."/>
            <person name="Liu X."/>
        </authorList>
    </citation>
    <scope>NUCLEOTIDE SEQUENCE [LARGE SCALE GENOMIC DNA]</scope>
    <source>
        <strain evidence="3">W106-1 / CGMCC3.15140</strain>
    </source>
</reference>
<sequence>MDRMTIVNAVVDFINAKHSLSAAFLVFGRNPFASMSSPSPSLRRGAEPPSPLELRTGRSFKRRFDPDVTDDQDRGKSPKRRTLKNYVSFNPFESQHQRPNVSIPGKRLFVDRQAQKQPQHPPPRPSTPEPPLMLAIEDSYRKYQTAKFSEVLTKIDATSEHITEEALSQTHAGQLAMEKFSSKHASILESVLEVKTTLSVSSPNGTRREKDVLISDMIADAERRANTTAKELEQLWADTTVAPPVGDLDSEHAAAMAELEEELDKMGENTIGEYDKYEKVRF</sequence>
<feature type="compositionally biased region" description="Basic and acidic residues" evidence="1">
    <location>
        <begin position="62"/>
        <end position="76"/>
    </location>
</feature>
<dbReference type="HOGENOM" id="CLU_987328_0_0_1"/>
<evidence type="ECO:0000313" key="3">
    <source>
        <dbReference type="Proteomes" id="UP000030651"/>
    </source>
</evidence>
<dbReference type="KEGG" id="pfy:PFICI_13357"/>
<dbReference type="AlphaFoldDB" id="W3WLY0"/>
<proteinExistence type="predicted"/>
<organism evidence="2 3">
    <name type="scientific">Pestalotiopsis fici (strain W106-1 / CGMCC3.15140)</name>
    <dbReference type="NCBI Taxonomy" id="1229662"/>
    <lineage>
        <taxon>Eukaryota</taxon>
        <taxon>Fungi</taxon>
        <taxon>Dikarya</taxon>
        <taxon>Ascomycota</taxon>
        <taxon>Pezizomycotina</taxon>
        <taxon>Sordariomycetes</taxon>
        <taxon>Xylariomycetidae</taxon>
        <taxon>Amphisphaeriales</taxon>
        <taxon>Sporocadaceae</taxon>
        <taxon>Pestalotiopsis</taxon>
    </lineage>
</organism>
<dbReference type="GeneID" id="19278370"/>
<accession>W3WLY0</accession>
<name>W3WLY0_PESFW</name>
<dbReference type="EMBL" id="KI912119">
    <property type="protein sequence ID" value="ETS74873.1"/>
    <property type="molecule type" value="Genomic_DNA"/>
</dbReference>
<dbReference type="Proteomes" id="UP000030651">
    <property type="component" value="Unassembled WGS sequence"/>
</dbReference>
<feature type="region of interest" description="Disordered" evidence="1">
    <location>
        <begin position="35"/>
        <end position="104"/>
    </location>
</feature>
<dbReference type="RefSeq" id="XP_007840129.1">
    <property type="nucleotide sequence ID" value="XM_007841938.1"/>
</dbReference>
<evidence type="ECO:0000313" key="2">
    <source>
        <dbReference type="EMBL" id="ETS74873.1"/>
    </source>
</evidence>
<evidence type="ECO:0000256" key="1">
    <source>
        <dbReference type="SAM" id="MobiDB-lite"/>
    </source>
</evidence>
<gene>
    <name evidence="2" type="ORF">PFICI_13357</name>
</gene>